<dbReference type="SUPFAM" id="SSF52047">
    <property type="entry name" value="RNI-like"/>
    <property type="match status" value="1"/>
</dbReference>
<name>M2RC29_CERS8</name>
<dbReference type="InterPro" id="IPR032675">
    <property type="entry name" value="LRR_dom_sf"/>
</dbReference>
<keyword evidence="2" id="KW-1185">Reference proteome</keyword>
<reference evidence="1 2" key="1">
    <citation type="journal article" date="2012" name="Proc. Natl. Acad. Sci. U.S.A.">
        <title>Comparative genomics of Ceriporiopsis subvermispora and Phanerochaete chrysosporium provide insight into selective ligninolysis.</title>
        <authorList>
            <person name="Fernandez-Fueyo E."/>
            <person name="Ruiz-Duenas F.J."/>
            <person name="Ferreira P."/>
            <person name="Floudas D."/>
            <person name="Hibbett D.S."/>
            <person name="Canessa P."/>
            <person name="Larrondo L.F."/>
            <person name="James T.Y."/>
            <person name="Seelenfreund D."/>
            <person name="Lobos S."/>
            <person name="Polanco R."/>
            <person name="Tello M."/>
            <person name="Honda Y."/>
            <person name="Watanabe T."/>
            <person name="Watanabe T."/>
            <person name="Ryu J.S."/>
            <person name="Kubicek C.P."/>
            <person name="Schmoll M."/>
            <person name="Gaskell J."/>
            <person name="Hammel K.E."/>
            <person name="St John F.J."/>
            <person name="Vanden Wymelenberg A."/>
            <person name="Sabat G."/>
            <person name="Splinter BonDurant S."/>
            <person name="Syed K."/>
            <person name="Yadav J.S."/>
            <person name="Doddapaneni H."/>
            <person name="Subramanian V."/>
            <person name="Lavin J.L."/>
            <person name="Oguiza J.A."/>
            <person name="Perez G."/>
            <person name="Pisabarro A.G."/>
            <person name="Ramirez L."/>
            <person name="Santoyo F."/>
            <person name="Master E."/>
            <person name="Coutinho P.M."/>
            <person name="Henrissat B."/>
            <person name="Lombard V."/>
            <person name="Magnuson J.K."/>
            <person name="Kuees U."/>
            <person name="Hori C."/>
            <person name="Igarashi K."/>
            <person name="Samejima M."/>
            <person name="Held B.W."/>
            <person name="Barry K.W."/>
            <person name="LaButti K.M."/>
            <person name="Lapidus A."/>
            <person name="Lindquist E.A."/>
            <person name="Lucas S.M."/>
            <person name="Riley R."/>
            <person name="Salamov A.A."/>
            <person name="Hoffmeister D."/>
            <person name="Schwenk D."/>
            <person name="Hadar Y."/>
            <person name="Yarden O."/>
            <person name="de Vries R.P."/>
            <person name="Wiebenga A."/>
            <person name="Stenlid J."/>
            <person name="Eastwood D."/>
            <person name="Grigoriev I.V."/>
            <person name="Berka R.M."/>
            <person name="Blanchette R.A."/>
            <person name="Kersten P."/>
            <person name="Martinez A.T."/>
            <person name="Vicuna R."/>
            <person name="Cullen D."/>
        </authorList>
    </citation>
    <scope>NUCLEOTIDE SEQUENCE [LARGE SCALE GENOMIC DNA]</scope>
    <source>
        <strain evidence="1 2">B</strain>
    </source>
</reference>
<sequence length="411" mass="46833">MRFMLNNPTYFKYLRTLDLRFDDLSLARTAAQVITRCYWLEELFVLLSGREFLDVPELDEAICSLPRLKRLWVIGDVATDRFARCMTRMTCQLRTFNTDFTEGTSQEAVAALHSSSDHLEVVCACGLSFRNIGQPLSRVRWAGIKFVDFNYDTSILLHWFPALKSLWFSESRLGDASRSDLSLWDEVRRRNESRRSTSRWPQLETISGHFLSIYSAAPTCRIHNLECNDVTMHCVERLSVLLTDLRPRAFDLHVVLNPQQCYLLSGLLQQASSVIQFTIRIEFEFNQYTTNLAEELTNHLPRALQPLGLRSIKVAFALHGLTDNLDDVLRAGAQGTEELDDDELEVLSLARAIHTLDAHHLARKIAEQVTSLTHVIIQLPGDEPDAAWDISRSDCDGLYLIPSAQSSDDEL</sequence>
<accession>M2RC29</accession>
<dbReference type="Proteomes" id="UP000016930">
    <property type="component" value="Unassembled WGS sequence"/>
</dbReference>
<evidence type="ECO:0008006" key="3">
    <source>
        <dbReference type="Google" id="ProtNLM"/>
    </source>
</evidence>
<proteinExistence type="predicted"/>
<dbReference type="AlphaFoldDB" id="M2RC29"/>
<gene>
    <name evidence="1" type="ORF">CERSUDRAFT_115829</name>
</gene>
<dbReference type="EMBL" id="KB445799">
    <property type="protein sequence ID" value="EMD35922.1"/>
    <property type="molecule type" value="Genomic_DNA"/>
</dbReference>
<evidence type="ECO:0000313" key="1">
    <source>
        <dbReference type="EMBL" id="EMD35922.1"/>
    </source>
</evidence>
<organism evidence="1 2">
    <name type="scientific">Ceriporiopsis subvermispora (strain B)</name>
    <name type="common">White-rot fungus</name>
    <name type="synonym">Gelatoporia subvermispora</name>
    <dbReference type="NCBI Taxonomy" id="914234"/>
    <lineage>
        <taxon>Eukaryota</taxon>
        <taxon>Fungi</taxon>
        <taxon>Dikarya</taxon>
        <taxon>Basidiomycota</taxon>
        <taxon>Agaricomycotina</taxon>
        <taxon>Agaricomycetes</taxon>
        <taxon>Polyporales</taxon>
        <taxon>Gelatoporiaceae</taxon>
        <taxon>Gelatoporia</taxon>
    </lineage>
</organism>
<protein>
    <recommendedName>
        <fullName evidence="3">F-box domain-containing protein</fullName>
    </recommendedName>
</protein>
<dbReference type="HOGENOM" id="CLU_583934_0_0_1"/>
<dbReference type="Gene3D" id="3.80.10.10">
    <property type="entry name" value="Ribonuclease Inhibitor"/>
    <property type="match status" value="1"/>
</dbReference>
<evidence type="ECO:0000313" key="2">
    <source>
        <dbReference type="Proteomes" id="UP000016930"/>
    </source>
</evidence>